<sequence>MVRPGGRRGDDDLSLVMDKISRVHDRTVTASSRGALRSSTQTTRGFEGDRGLGEEHDSVRSLHIEGEADEGGDDDGDGSDDDQDEGEDDGDEEQPVLVAPASGSDGRPHREKGKGITSNFMSVMSKISGSRNKRSDVAREVPAPTQRKKKVKASDWSR</sequence>
<proteinExistence type="predicted"/>
<comment type="caution">
    <text evidence="1">The sequence shown here is derived from an EMBL/GenBank/DDBJ whole genome shotgun (WGS) entry which is preliminary data.</text>
</comment>
<name>A0ACC0CEX0_CATRO</name>
<dbReference type="Proteomes" id="UP001060085">
    <property type="component" value="Linkage Group LG01"/>
</dbReference>
<evidence type="ECO:0000313" key="1">
    <source>
        <dbReference type="EMBL" id="KAI5683432.1"/>
    </source>
</evidence>
<organism evidence="1 2">
    <name type="scientific">Catharanthus roseus</name>
    <name type="common">Madagascar periwinkle</name>
    <name type="synonym">Vinca rosea</name>
    <dbReference type="NCBI Taxonomy" id="4058"/>
    <lineage>
        <taxon>Eukaryota</taxon>
        <taxon>Viridiplantae</taxon>
        <taxon>Streptophyta</taxon>
        <taxon>Embryophyta</taxon>
        <taxon>Tracheophyta</taxon>
        <taxon>Spermatophyta</taxon>
        <taxon>Magnoliopsida</taxon>
        <taxon>eudicotyledons</taxon>
        <taxon>Gunneridae</taxon>
        <taxon>Pentapetalae</taxon>
        <taxon>asterids</taxon>
        <taxon>lamiids</taxon>
        <taxon>Gentianales</taxon>
        <taxon>Apocynaceae</taxon>
        <taxon>Rauvolfioideae</taxon>
        <taxon>Vinceae</taxon>
        <taxon>Catharanthinae</taxon>
        <taxon>Catharanthus</taxon>
    </lineage>
</organism>
<protein>
    <submittedName>
        <fullName evidence="1">Uncharacterized protein</fullName>
    </submittedName>
</protein>
<keyword evidence="2" id="KW-1185">Reference proteome</keyword>
<dbReference type="EMBL" id="CM044701">
    <property type="protein sequence ID" value="KAI5683432.1"/>
    <property type="molecule type" value="Genomic_DNA"/>
</dbReference>
<evidence type="ECO:0000313" key="2">
    <source>
        <dbReference type="Proteomes" id="UP001060085"/>
    </source>
</evidence>
<accession>A0ACC0CEX0</accession>
<reference evidence="2" key="1">
    <citation type="journal article" date="2023" name="Nat. Plants">
        <title>Single-cell RNA sequencing provides a high-resolution roadmap for understanding the multicellular compartmentation of specialized metabolism.</title>
        <authorList>
            <person name="Sun S."/>
            <person name="Shen X."/>
            <person name="Li Y."/>
            <person name="Li Y."/>
            <person name="Wang S."/>
            <person name="Li R."/>
            <person name="Zhang H."/>
            <person name="Shen G."/>
            <person name="Guo B."/>
            <person name="Wei J."/>
            <person name="Xu J."/>
            <person name="St-Pierre B."/>
            <person name="Chen S."/>
            <person name="Sun C."/>
        </authorList>
    </citation>
    <scope>NUCLEOTIDE SEQUENCE [LARGE SCALE GENOMIC DNA]</scope>
</reference>
<gene>
    <name evidence="1" type="ORF">M9H77_04660</name>
</gene>